<dbReference type="RefSeq" id="XP_024395574.1">
    <property type="nucleotide sequence ID" value="XM_024539806.2"/>
</dbReference>
<dbReference type="PaxDb" id="3218-PP1S34_86V6.1"/>
<dbReference type="InterPro" id="IPR019407">
    <property type="entry name" value="CTU2"/>
</dbReference>
<evidence type="ECO:0000256" key="1">
    <source>
        <dbReference type="ARBA" id="ARBA00022490"/>
    </source>
</evidence>
<dbReference type="SUPFAM" id="SSF52402">
    <property type="entry name" value="Adenine nucleotide alpha hydrolases-like"/>
    <property type="match status" value="1"/>
</dbReference>
<dbReference type="PANTHER" id="PTHR20882">
    <property type="entry name" value="CYTOPLASMIC TRNA 2-THIOLATION PROTEIN 2"/>
    <property type="match status" value="1"/>
</dbReference>
<evidence type="ECO:0000256" key="3">
    <source>
        <dbReference type="HAMAP-Rule" id="MF_03054"/>
    </source>
</evidence>
<dbReference type="Gramene" id="Pp3c14_19420V3.4">
    <property type="protein sequence ID" value="Pp3c14_19420V3.4"/>
    <property type="gene ID" value="Pp3c14_19420"/>
</dbReference>
<dbReference type="Gene3D" id="3.40.50.620">
    <property type="entry name" value="HUPs"/>
    <property type="match status" value="1"/>
</dbReference>
<dbReference type="GO" id="GO:0005829">
    <property type="term" value="C:cytosol"/>
    <property type="evidence" value="ECO:0000318"/>
    <property type="project" value="GO_Central"/>
</dbReference>
<comment type="function">
    <text evidence="3">Plays a central role in 2-thiolation of mcm(5)S(2)U at tRNA wobble positions of tRNA(Lys), tRNA(Glu) and tRNA(Gln). May act by forming a heterodimer with NCS6/CTU1 that ligates sulfur from thiocarboxylated URM1 onto the uridine of tRNAs at wobble position.</text>
</comment>
<dbReference type="EnsemblPlants" id="Pp3c14_19420V3.1">
    <property type="protein sequence ID" value="Pp3c14_19420V3.1"/>
    <property type="gene ID" value="Pp3c14_19420"/>
</dbReference>
<dbReference type="PANTHER" id="PTHR20882:SF14">
    <property type="entry name" value="CYTOPLASMIC TRNA 2-THIOLATION PROTEIN 2"/>
    <property type="match status" value="1"/>
</dbReference>
<dbReference type="EMBL" id="ABEU02000014">
    <property type="protein sequence ID" value="PNR41321.1"/>
    <property type="molecule type" value="Genomic_DNA"/>
</dbReference>
<dbReference type="EnsemblPlants" id="Pp3c14_19420V3.2">
    <property type="protein sequence ID" value="Pp3c14_19420V3.2"/>
    <property type="gene ID" value="Pp3c14_19420"/>
</dbReference>
<organism evidence="4">
    <name type="scientific">Physcomitrium patens</name>
    <name type="common">Spreading-leaved earth moss</name>
    <name type="synonym">Physcomitrella patens</name>
    <dbReference type="NCBI Taxonomy" id="3218"/>
    <lineage>
        <taxon>Eukaryota</taxon>
        <taxon>Viridiplantae</taxon>
        <taxon>Streptophyta</taxon>
        <taxon>Embryophyta</taxon>
        <taxon>Bryophyta</taxon>
        <taxon>Bryophytina</taxon>
        <taxon>Bryopsida</taxon>
        <taxon>Funariidae</taxon>
        <taxon>Funariales</taxon>
        <taxon>Funariaceae</taxon>
        <taxon>Physcomitrium</taxon>
    </lineage>
</organism>
<gene>
    <name evidence="5" type="primary">LOC112291872</name>
    <name evidence="4" type="ORF">PHYPA_018724</name>
</gene>
<keyword evidence="6" id="KW-1185">Reference proteome</keyword>
<dbReference type="Proteomes" id="UP000006727">
    <property type="component" value="Chromosome 14"/>
</dbReference>
<reference evidence="4 6" key="1">
    <citation type="journal article" date="2008" name="Science">
        <title>The Physcomitrella genome reveals evolutionary insights into the conquest of land by plants.</title>
        <authorList>
            <person name="Rensing S."/>
            <person name="Lang D."/>
            <person name="Zimmer A."/>
            <person name="Terry A."/>
            <person name="Salamov A."/>
            <person name="Shapiro H."/>
            <person name="Nishiyama T."/>
            <person name="Perroud P.-F."/>
            <person name="Lindquist E."/>
            <person name="Kamisugi Y."/>
            <person name="Tanahashi T."/>
            <person name="Sakakibara K."/>
            <person name="Fujita T."/>
            <person name="Oishi K."/>
            <person name="Shin-I T."/>
            <person name="Kuroki Y."/>
            <person name="Toyoda A."/>
            <person name="Suzuki Y."/>
            <person name="Hashimoto A."/>
            <person name="Yamaguchi K."/>
            <person name="Sugano A."/>
            <person name="Kohara Y."/>
            <person name="Fujiyama A."/>
            <person name="Anterola A."/>
            <person name="Aoki S."/>
            <person name="Ashton N."/>
            <person name="Barbazuk W.B."/>
            <person name="Barker E."/>
            <person name="Bennetzen J."/>
            <person name="Bezanilla M."/>
            <person name="Blankenship R."/>
            <person name="Cho S.H."/>
            <person name="Dutcher S."/>
            <person name="Estelle M."/>
            <person name="Fawcett J.A."/>
            <person name="Gundlach H."/>
            <person name="Hanada K."/>
            <person name="Heyl A."/>
            <person name="Hicks K.A."/>
            <person name="Hugh J."/>
            <person name="Lohr M."/>
            <person name="Mayer K."/>
            <person name="Melkozernov A."/>
            <person name="Murata T."/>
            <person name="Nelson D."/>
            <person name="Pils B."/>
            <person name="Prigge M."/>
            <person name="Reiss B."/>
            <person name="Renner T."/>
            <person name="Rombauts S."/>
            <person name="Rushton P."/>
            <person name="Sanderfoot A."/>
            <person name="Schween G."/>
            <person name="Shiu S.-H."/>
            <person name="Stueber K."/>
            <person name="Theodoulou F.L."/>
            <person name="Tu H."/>
            <person name="Van de Peer Y."/>
            <person name="Verrier P.J."/>
            <person name="Waters E."/>
            <person name="Wood A."/>
            <person name="Yang L."/>
            <person name="Cove D."/>
            <person name="Cuming A."/>
            <person name="Hasebe M."/>
            <person name="Lucas S."/>
            <person name="Mishler D.B."/>
            <person name="Reski R."/>
            <person name="Grigoriev I."/>
            <person name="Quatrano R.S."/>
            <person name="Boore J.L."/>
        </authorList>
    </citation>
    <scope>NUCLEOTIDE SEQUENCE [LARGE SCALE GENOMIC DNA]</scope>
    <source>
        <strain evidence="5 6">cv. Gransden 2004</strain>
    </source>
</reference>
<dbReference type="FunCoup" id="A0A2K1JIE0">
    <property type="interactions" value="4307"/>
</dbReference>
<comment type="pathway">
    <text evidence="3">tRNA modification; 5-methoxycarbonylmethyl-2-thiouridine-tRNA biosynthesis.</text>
</comment>
<keyword evidence="1 3" id="KW-0963">Cytoplasm</keyword>
<accession>A0A2K1JIE0</accession>
<keyword evidence="2 3" id="KW-0819">tRNA processing</keyword>
<evidence type="ECO:0000256" key="2">
    <source>
        <dbReference type="ARBA" id="ARBA00022694"/>
    </source>
</evidence>
<dbReference type="GO" id="GO:0002143">
    <property type="term" value="P:tRNA wobble position uridine thiolation"/>
    <property type="evidence" value="ECO:0000318"/>
    <property type="project" value="GO_Central"/>
</dbReference>
<dbReference type="Gramene" id="Pp3c14_19420V3.3">
    <property type="protein sequence ID" value="Pp3c14_19420V3.3"/>
    <property type="gene ID" value="Pp3c14_19420"/>
</dbReference>
<dbReference type="GO" id="GO:0000049">
    <property type="term" value="F:tRNA binding"/>
    <property type="evidence" value="ECO:0007669"/>
    <property type="project" value="InterPro"/>
</dbReference>
<dbReference type="GO" id="GO:0032447">
    <property type="term" value="P:protein urmylation"/>
    <property type="evidence" value="ECO:0007669"/>
    <property type="project" value="UniProtKB-UniRule"/>
</dbReference>
<dbReference type="FunFam" id="3.40.50.620:FF:000552">
    <property type="entry name" value="Cytoplasmic tRNA 2-thiolation protein 2"/>
    <property type="match status" value="1"/>
</dbReference>
<dbReference type="RefSeq" id="XP_024395573.1">
    <property type="nucleotide sequence ID" value="XM_024539805.2"/>
</dbReference>
<dbReference type="GeneID" id="112291872"/>
<dbReference type="OrthoDB" id="25129at2759"/>
<proteinExistence type="inferred from homology"/>
<dbReference type="GO" id="GO:0016779">
    <property type="term" value="F:nucleotidyltransferase activity"/>
    <property type="evidence" value="ECO:0007669"/>
    <property type="project" value="UniProtKB-UniRule"/>
</dbReference>
<name>A0A2K1JIE0_PHYPA</name>
<dbReference type="STRING" id="3218.A0A2K1JIE0"/>
<comment type="similarity">
    <text evidence="3">Belongs to the CTU2/NCS2 family.</text>
</comment>
<comment type="subcellular location">
    <subcellularLocation>
        <location evidence="3">Cytoplasm</location>
    </subcellularLocation>
</comment>
<dbReference type="HAMAP" id="MF_03054">
    <property type="entry name" value="CTU2"/>
    <property type="match status" value="1"/>
</dbReference>
<evidence type="ECO:0000313" key="5">
    <source>
        <dbReference type="EnsemblPlants" id="Pp3c14_19420V3.1"/>
    </source>
</evidence>
<dbReference type="UniPathway" id="UPA00988"/>
<dbReference type="RefSeq" id="XP_073394969.1">
    <property type="nucleotide sequence ID" value="XM_073538868.1"/>
</dbReference>
<protein>
    <recommendedName>
        <fullName evidence="3">Cytoplasmic tRNA 2-thiolation protein 2</fullName>
    </recommendedName>
</protein>
<dbReference type="InterPro" id="IPR014729">
    <property type="entry name" value="Rossmann-like_a/b/a_fold"/>
</dbReference>
<reference evidence="4 6" key="2">
    <citation type="journal article" date="2018" name="Plant J.">
        <title>The Physcomitrella patens chromosome-scale assembly reveals moss genome structure and evolution.</title>
        <authorList>
            <person name="Lang D."/>
            <person name="Ullrich K.K."/>
            <person name="Murat F."/>
            <person name="Fuchs J."/>
            <person name="Jenkins J."/>
            <person name="Haas F.B."/>
            <person name="Piednoel M."/>
            <person name="Gundlach H."/>
            <person name="Van Bel M."/>
            <person name="Meyberg R."/>
            <person name="Vives C."/>
            <person name="Morata J."/>
            <person name="Symeonidi A."/>
            <person name="Hiss M."/>
            <person name="Muchero W."/>
            <person name="Kamisugi Y."/>
            <person name="Saleh O."/>
            <person name="Blanc G."/>
            <person name="Decker E.L."/>
            <person name="van Gessel N."/>
            <person name="Grimwood J."/>
            <person name="Hayes R.D."/>
            <person name="Graham S.W."/>
            <person name="Gunter L.E."/>
            <person name="McDaniel S.F."/>
            <person name="Hoernstein S.N.W."/>
            <person name="Larsson A."/>
            <person name="Li F.W."/>
            <person name="Perroud P.F."/>
            <person name="Phillips J."/>
            <person name="Ranjan P."/>
            <person name="Rokshar D.S."/>
            <person name="Rothfels C.J."/>
            <person name="Schneider L."/>
            <person name="Shu S."/>
            <person name="Stevenson D.W."/>
            <person name="Thummler F."/>
            <person name="Tillich M."/>
            <person name="Villarreal Aguilar J.C."/>
            <person name="Widiez T."/>
            <person name="Wong G.K."/>
            <person name="Wymore A."/>
            <person name="Zhang Y."/>
            <person name="Zimmer A.D."/>
            <person name="Quatrano R.S."/>
            <person name="Mayer K.F.X."/>
            <person name="Goodstein D."/>
            <person name="Casacuberta J.M."/>
            <person name="Vandepoele K."/>
            <person name="Reski R."/>
            <person name="Cuming A.C."/>
            <person name="Tuskan G.A."/>
            <person name="Maumus F."/>
            <person name="Salse J."/>
            <person name="Schmutz J."/>
            <person name="Rensing S.A."/>
        </authorList>
    </citation>
    <scope>NUCLEOTIDE SEQUENCE [LARGE SCALE GENOMIC DNA]</scope>
    <source>
        <strain evidence="5 6">cv. Gransden 2004</strain>
    </source>
</reference>
<dbReference type="AlphaFoldDB" id="A0A2K1JIE0"/>
<dbReference type="KEGG" id="ppp:112291872"/>
<dbReference type="EnsemblPlants" id="Pp3c14_19420V3.3">
    <property type="protein sequence ID" value="Pp3c14_19420V3.3"/>
    <property type="gene ID" value="Pp3c14_19420"/>
</dbReference>
<sequence length="492" mass="54318">MACESGQGCGAGQGCGTNACSSENLCSKDERVFPPNGKKSGVCAKCKEQPTSEDFELCCTCLHTNLISKFKTAVNQNSLVTPADHVLVAFSGGAASRVALEFLREIRLRQQTDLDASRGQGTRVFGLGVVFVDEAAAWSGPSLDLEHTIEEISSIILTESERPVPLHIAKLQDVFEAEGLRSSVGLDEDVGIRSSEEMLQELLRNVEDVTGKEDLVTYLRMQVLQKIAKEHGYTKLVLGVCSSRIAARSIAATAKGQGYSFSADIQYWDSRWPVTVVLPLRDVLARELDVYCRLANLKTVVNKNTLHGTDKSKSINELSREFVSLLQEQNFSREYTITRTMGKLKSFVFNTPPVGPIEMALRRRRGIETPKPETVSAANTVPDLLCPICSAPLDVRDFLHGDVEFTDKSSNNAESPSVNSKGDLPALSSDTFKNMCCPSCRFQILPKNEPKTESMVKALPEVMRDRAVANFEDKQCWMRSRIQEYLLSDDED</sequence>
<dbReference type="Gramene" id="Pp3c14_19420V3.2">
    <property type="protein sequence ID" value="Pp3c14_19420V3.2"/>
    <property type="gene ID" value="Pp3c14_19420"/>
</dbReference>
<evidence type="ECO:0000313" key="4">
    <source>
        <dbReference type="EMBL" id="PNR41321.1"/>
    </source>
</evidence>
<dbReference type="OMA" id="CHACRNI"/>
<dbReference type="GO" id="GO:0016783">
    <property type="term" value="F:sulfurtransferase activity"/>
    <property type="evidence" value="ECO:0000318"/>
    <property type="project" value="GO_Central"/>
</dbReference>
<dbReference type="Gramene" id="Pp3c14_19420V3.1">
    <property type="protein sequence ID" value="Pp3c14_19420V3.1"/>
    <property type="gene ID" value="Pp3c14_19420"/>
</dbReference>
<evidence type="ECO:0000313" key="6">
    <source>
        <dbReference type="Proteomes" id="UP000006727"/>
    </source>
</evidence>
<reference evidence="5" key="3">
    <citation type="submission" date="2020-12" db="UniProtKB">
        <authorList>
            <consortium name="EnsemblPlants"/>
        </authorList>
    </citation>
    <scope>IDENTIFICATION</scope>
</reference>
<dbReference type="EnsemblPlants" id="Pp3c14_19420V3.4">
    <property type="protein sequence ID" value="Pp3c14_19420V3.4"/>
    <property type="gene ID" value="Pp3c14_19420"/>
</dbReference>